<protein>
    <recommendedName>
        <fullName evidence="1">non-specific serine/threonine protein kinase</fullName>
        <ecNumber evidence="1">2.7.11.1</ecNumber>
    </recommendedName>
</protein>
<keyword evidence="11" id="KW-0812">Transmembrane</keyword>
<dbReference type="InterPro" id="IPR000719">
    <property type="entry name" value="Prot_kinase_dom"/>
</dbReference>
<evidence type="ECO:0000256" key="1">
    <source>
        <dbReference type="ARBA" id="ARBA00012513"/>
    </source>
</evidence>
<evidence type="ECO:0000259" key="13">
    <source>
        <dbReference type="PROSITE" id="PS51285"/>
    </source>
</evidence>
<dbReference type="SMART" id="SM00220">
    <property type="entry name" value="S_TKc"/>
    <property type="match status" value="1"/>
</dbReference>
<gene>
    <name evidence="14" type="ORF">RFI_26933</name>
</gene>
<evidence type="ECO:0000256" key="9">
    <source>
        <dbReference type="PROSITE-ProRule" id="PRU10141"/>
    </source>
</evidence>
<dbReference type="PANTHER" id="PTHR24356:SF418">
    <property type="entry name" value="SERINE_THREONINE-PROTEIN KINASE WARTS"/>
    <property type="match status" value="1"/>
</dbReference>
<feature type="compositionally biased region" description="Low complexity" evidence="10">
    <location>
        <begin position="587"/>
        <end position="598"/>
    </location>
</feature>
<dbReference type="Gene3D" id="1.10.510.10">
    <property type="entry name" value="Transferase(Phosphotransferase) domain 1"/>
    <property type="match status" value="2"/>
</dbReference>
<dbReference type="AlphaFoldDB" id="X6MBN5"/>
<name>X6MBN5_RETFI</name>
<evidence type="ECO:0000256" key="6">
    <source>
        <dbReference type="ARBA" id="ARBA00022840"/>
    </source>
</evidence>
<dbReference type="PROSITE" id="PS00108">
    <property type="entry name" value="PROTEIN_KINASE_ST"/>
    <property type="match status" value="1"/>
</dbReference>
<dbReference type="InterPro" id="IPR008271">
    <property type="entry name" value="Ser/Thr_kinase_AS"/>
</dbReference>
<evidence type="ECO:0000256" key="4">
    <source>
        <dbReference type="ARBA" id="ARBA00022741"/>
    </source>
</evidence>
<dbReference type="OMA" id="EQNESIH"/>
<feature type="binding site" evidence="9">
    <location>
        <position position="129"/>
    </location>
    <ligand>
        <name>ATP</name>
        <dbReference type="ChEBI" id="CHEBI:30616"/>
    </ligand>
</feature>
<comment type="catalytic activity">
    <reaction evidence="7">
        <text>L-threonyl-[protein] + ATP = O-phospho-L-threonyl-[protein] + ADP + H(+)</text>
        <dbReference type="Rhea" id="RHEA:46608"/>
        <dbReference type="Rhea" id="RHEA-COMP:11060"/>
        <dbReference type="Rhea" id="RHEA-COMP:11605"/>
        <dbReference type="ChEBI" id="CHEBI:15378"/>
        <dbReference type="ChEBI" id="CHEBI:30013"/>
        <dbReference type="ChEBI" id="CHEBI:30616"/>
        <dbReference type="ChEBI" id="CHEBI:61977"/>
        <dbReference type="ChEBI" id="CHEBI:456216"/>
        <dbReference type="EC" id="2.7.11.1"/>
    </reaction>
</comment>
<organism evidence="14 15">
    <name type="scientific">Reticulomyxa filosa</name>
    <dbReference type="NCBI Taxonomy" id="46433"/>
    <lineage>
        <taxon>Eukaryota</taxon>
        <taxon>Sar</taxon>
        <taxon>Rhizaria</taxon>
        <taxon>Retaria</taxon>
        <taxon>Foraminifera</taxon>
        <taxon>Monothalamids</taxon>
        <taxon>Reticulomyxidae</taxon>
        <taxon>Reticulomyxa</taxon>
    </lineage>
</organism>
<evidence type="ECO:0000256" key="2">
    <source>
        <dbReference type="ARBA" id="ARBA00022527"/>
    </source>
</evidence>
<feature type="domain" description="Protein kinase" evidence="12">
    <location>
        <begin position="100"/>
        <end position="420"/>
    </location>
</feature>
<feature type="compositionally biased region" description="Low complexity" evidence="10">
    <location>
        <begin position="560"/>
        <end position="573"/>
    </location>
</feature>
<evidence type="ECO:0000256" key="10">
    <source>
        <dbReference type="SAM" id="MobiDB-lite"/>
    </source>
</evidence>
<dbReference type="PROSITE" id="PS51285">
    <property type="entry name" value="AGC_KINASE_CTER"/>
    <property type="match status" value="1"/>
</dbReference>
<reference evidence="14 15" key="1">
    <citation type="journal article" date="2013" name="Curr. Biol.">
        <title>The Genome of the Foraminiferan Reticulomyxa filosa.</title>
        <authorList>
            <person name="Glockner G."/>
            <person name="Hulsmann N."/>
            <person name="Schleicher M."/>
            <person name="Noegel A.A."/>
            <person name="Eichinger L."/>
            <person name="Gallinger C."/>
            <person name="Pawlowski J."/>
            <person name="Sierra R."/>
            <person name="Euteneuer U."/>
            <person name="Pillet L."/>
            <person name="Moustafa A."/>
            <person name="Platzer M."/>
            <person name="Groth M."/>
            <person name="Szafranski K."/>
            <person name="Schliwa M."/>
        </authorList>
    </citation>
    <scope>NUCLEOTIDE SEQUENCE [LARGE SCALE GENOMIC DNA]</scope>
</reference>
<dbReference type="PROSITE" id="PS50011">
    <property type="entry name" value="PROTEIN_KINASE_DOM"/>
    <property type="match status" value="1"/>
</dbReference>
<dbReference type="InterPro" id="IPR050236">
    <property type="entry name" value="Ser_Thr_kinase_AGC"/>
</dbReference>
<keyword evidence="11" id="KW-0472">Membrane</keyword>
<evidence type="ECO:0000256" key="3">
    <source>
        <dbReference type="ARBA" id="ARBA00022679"/>
    </source>
</evidence>
<dbReference type="OrthoDB" id="3638488at2759"/>
<dbReference type="InterPro" id="IPR017441">
    <property type="entry name" value="Protein_kinase_ATP_BS"/>
</dbReference>
<evidence type="ECO:0000256" key="11">
    <source>
        <dbReference type="SAM" id="Phobius"/>
    </source>
</evidence>
<keyword evidence="11" id="KW-1133">Transmembrane helix</keyword>
<feature type="region of interest" description="Disordered" evidence="10">
    <location>
        <begin position="1"/>
        <end position="34"/>
    </location>
</feature>
<evidence type="ECO:0000313" key="14">
    <source>
        <dbReference type="EMBL" id="ETO10445.1"/>
    </source>
</evidence>
<accession>X6MBN5</accession>
<evidence type="ECO:0000259" key="12">
    <source>
        <dbReference type="PROSITE" id="PS50011"/>
    </source>
</evidence>
<sequence>MSELRAQRAARSSQKNSTHDRSPSEATLEKVAQMKQRVESTVQKRISFQREREVRLSQINKKLQESELDDKQKQRFLGDFLENERSALREERHKVCLKDFSLIKVIGKGGFGEVRIVRNKHNKEVYAMKTMRKKDMIARHQAGRVKSEKDLMEKAVDNPFLDDTYLYLVMEYCGGGDFMAILMKHDTLTEAQTAFYIAEVTLAINAVHDLEFVHRFVRKGNNNDNNNNNNNYYYYYYCYYYADLKPDNILIASNGHIKLTDFGLAKSFNTATDAFVDKYLDKSSSNGETSDHENENDDEEEGKKASDLNVNWKNKAAERRKDKKLMYSTVAPEVFHRKGYDKMVDWWSMGVIMFETVVGYPPFYDDDALNTCKKIVHYRKHFKIPTDIGLSSSCIDLIKNLVCSQRRRYGFNEICNHEWFRAHKLTNFFFFFFYLVSIFVFLCTHTHTQHICHKIHAIRMNFARMQEIRPPFIPHLKSDTDGNFETLESDQKDIKEKTEFGASKTTDETHFWGYTFKAPIDLHSPQFKELMQQIEQEEQQKKNPLVLDDEEDDLKDNNDTDNNSKSNNGSRSSITNGKSTSRDENVSSKPPANSSSRSKSARDVNGGSKKPKVKYSSPPQSESVRHMG</sequence>
<dbReference type="GO" id="GO:0035556">
    <property type="term" value="P:intracellular signal transduction"/>
    <property type="evidence" value="ECO:0007669"/>
    <property type="project" value="TreeGrafter"/>
</dbReference>
<dbReference type="Proteomes" id="UP000023152">
    <property type="component" value="Unassembled WGS sequence"/>
</dbReference>
<keyword evidence="6 9" id="KW-0067">ATP-binding</keyword>
<dbReference type="InterPro" id="IPR011009">
    <property type="entry name" value="Kinase-like_dom_sf"/>
</dbReference>
<dbReference type="EC" id="2.7.11.1" evidence="1"/>
<dbReference type="InterPro" id="IPR000961">
    <property type="entry name" value="AGC-kinase_C"/>
</dbReference>
<feature type="transmembrane region" description="Helical" evidence="11">
    <location>
        <begin position="425"/>
        <end position="444"/>
    </location>
</feature>
<dbReference type="GO" id="GO:0004674">
    <property type="term" value="F:protein serine/threonine kinase activity"/>
    <property type="evidence" value="ECO:0007669"/>
    <property type="project" value="UniProtKB-KW"/>
</dbReference>
<evidence type="ECO:0000256" key="5">
    <source>
        <dbReference type="ARBA" id="ARBA00022777"/>
    </source>
</evidence>
<proteinExistence type="predicted"/>
<evidence type="ECO:0000256" key="8">
    <source>
        <dbReference type="ARBA" id="ARBA00048679"/>
    </source>
</evidence>
<dbReference type="SUPFAM" id="SSF56112">
    <property type="entry name" value="Protein kinase-like (PK-like)"/>
    <property type="match status" value="1"/>
</dbReference>
<keyword evidence="4 9" id="KW-0547">Nucleotide-binding</keyword>
<evidence type="ECO:0000313" key="15">
    <source>
        <dbReference type="Proteomes" id="UP000023152"/>
    </source>
</evidence>
<dbReference type="Gene3D" id="3.30.200.20">
    <property type="entry name" value="Phosphorylase Kinase, domain 1"/>
    <property type="match status" value="1"/>
</dbReference>
<feature type="region of interest" description="Disordered" evidence="10">
    <location>
        <begin position="535"/>
        <end position="628"/>
    </location>
</feature>
<comment type="caution">
    <text evidence="14">The sequence shown here is derived from an EMBL/GenBank/DDBJ whole genome shotgun (WGS) entry which is preliminary data.</text>
</comment>
<keyword evidence="5" id="KW-0418">Kinase</keyword>
<dbReference type="CDD" id="cd21742">
    <property type="entry name" value="MobB_NDR_LATS-like"/>
    <property type="match status" value="1"/>
</dbReference>
<feature type="region of interest" description="Disordered" evidence="10">
    <location>
        <begin position="283"/>
        <end position="309"/>
    </location>
</feature>
<feature type="domain" description="AGC-kinase C-terminal" evidence="13">
    <location>
        <begin position="458"/>
        <end position="526"/>
    </location>
</feature>
<dbReference type="Pfam" id="PF00069">
    <property type="entry name" value="Pkinase"/>
    <property type="match status" value="3"/>
</dbReference>
<dbReference type="PANTHER" id="PTHR24356">
    <property type="entry name" value="SERINE/THREONINE-PROTEIN KINASE"/>
    <property type="match status" value="1"/>
</dbReference>
<keyword evidence="15" id="KW-1185">Reference proteome</keyword>
<dbReference type="InterPro" id="IPR059233">
    <property type="entry name" value="MobB_NdrA/B/Cbk1"/>
</dbReference>
<dbReference type="GO" id="GO:0005524">
    <property type="term" value="F:ATP binding"/>
    <property type="evidence" value="ECO:0007669"/>
    <property type="project" value="UniProtKB-UniRule"/>
</dbReference>
<evidence type="ECO:0000256" key="7">
    <source>
        <dbReference type="ARBA" id="ARBA00047899"/>
    </source>
</evidence>
<keyword evidence="3" id="KW-0808">Transferase</keyword>
<keyword evidence="2" id="KW-0723">Serine/threonine-protein kinase</keyword>
<comment type="catalytic activity">
    <reaction evidence="8">
        <text>L-seryl-[protein] + ATP = O-phospho-L-seryl-[protein] + ADP + H(+)</text>
        <dbReference type="Rhea" id="RHEA:17989"/>
        <dbReference type="Rhea" id="RHEA-COMP:9863"/>
        <dbReference type="Rhea" id="RHEA-COMP:11604"/>
        <dbReference type="ChEBI" id="CHEBI:15378"/>
        <dbReference type="ChEBI" id="CHEBI:29999"/>
        <dbReference type="ChEBI" id="CHEBI:30616"/>
        <dbReference type="ChEBI" id="CHEBI:83421"/>
        <dbReference type="ChEBI" id="CHEBI:456216"/>
        <dbReference type="EC" id="2.7.11.1"/>
    </reaction>
</comment>
<dbReference type="PROSITE" id="PS00107">
    <property type="entry name" value="PROTEIN_KINASE_ATP"/>
    <property type="match status" value="1"/>
</dbReference>
<dbReference type="EMBL" id="ASPP01023470">
    <property type="protein sequence ID" value="ETO10445.1"/>
    <property type="molecule type" value="Genomic_DNA"/>
</dbReference>